<evidence type="ECO:0008006" key="4">
    <source>
        <dbReference type="Google" id="ProtNLM"/>
    </source>
</evidence>
<evidence type="ECO:0000313" key="2">
    <source>
        <dbReference type="EMBL" id="MQT11982.1"/>
    </source>
</evidence>
<sequence>MKSIRVVVALAAGLLSTAAAHAGGVPDLTGTWKLADQAFAASRVGSGNKYFGTLPKPAFGTPDQAFVYTIDKQDGRAFYGTATGPNGKSEVEVGVVRFDNNTFLMSSDSGTVQGRILGKKKIEICWTDALPSWNAVSCGLYKKVK</sequence>
<evidence type="ECO:0000313" key="3">
    <source>
        <dbReference type="Proteomes" id="UP000332515"/>
    </source>
</evidence>
<keyword evidence="1" id="KW-0732">Signal</keyword>
<name>A0A6A7Y2K9_9HYPH</name>
<dbReference type="RefSeq" id="WP_153479312.1">
    <property type="nucleotide sequence ID" value="NZ_VWNA01000001.1"/>
</dbReference>
<dbReference type="Proteomes" id="UP000332515">
    <property type="component" value="Unassembled WGS sequence"/>
</dbReference>
<dbReference type="EMBL" id="VWNA01000001">
    <property type="protein sequence ID" value="MQT11982.1"/>
    <property type="molecule type" value="Genomic_DNA"/>
</dbReference>
<organism evidence="2 3">
    <name type="scientific">Segnochrobactrum spirostomi</name>
    <dbReference type="NCBI Taxonomy" id="2608987"/>
    <lineage>
        <taxon>Bacteria</taxon>
        <taxon>Pseudomonadati</taxon>
        <taxon>Pseudomonadota</taxon>
        <taxon>Alphaproteobacteria</taxon>
        <taxon>Hyphomicrobiales</taxon>
        <taxon>Segnochrobactraceae</taxon>
        <taxon>Segnochrobactrum</taxon>
    </lineage>
</organism>
<evidence type="ECO:0000256" key="1">
    <source>
        <dbReference type="SAM" id="SignalP"/>
    </source>
</evidence>
<feature type="chain" id="PRO_5025686714" description="Lipocalin-like domain-containing protein" evidence="1">
    <location>
        <begin position="23"/>
        <end position="145"/>
    </location>
</feature>
<gene>
    <name evidence="2" type="ORF">F0357_04715</name>
</gene>
<protein>
    <recommendedName>
        <fullName evidence="4">Lipocalin-like domain-containing protein</fullName>
    </recommendedName>
</protein>
<comment type="caution">
    <text evidence="2">The sequence shown here is derived from an EMBL/GenBank/DDBJ whole genome shotgun (WGS) entry which is preliminary data.</text>
</comment>
<reference evidence="2 3" key="1">
    <citation type="submission" date="2019-09" db="EMBL/GenBank/DDBJ databases">
        <title>Segnochrobactrum spirostomi gen. nov., sp. nov., isolated from the ciliate Spirostomum cf. yagiui and description of a novel family, Segnochrobactraceae fam. nov. within the order Rhizobiales of the class Alphaproteobacteria.</title>
        <authorList>
            <person name="Akter S."/>
            <person name="Shazib S.U.A."/>
            <person name="Shin M.K."/>
        </authorList>
    </citation>
    <scope>NUCLEOTIDE SEQUENCE [LARGE SCALE GENOMIC DNA]</scope>
    <source>
        <strain evidence="2 3">Sp-1</strain>
    </source>
</reference>
<keyword evidence="3" id="KW-1185">Reference proteome</keyword>
<accession>A0A6A7Y2K9</accession>
<proteinExistence type="predicted"/>
<feature type="signal peptide" evidence="1">
    <location>
        <begin position="1"/>
        <end position="22"/>
    </location>
</feature>
<dbReference type="AlphaFoldDB" id="A0A6A7Y2K9"/>